<dbReference type="SUPFAM" id="SSF52821">
    <property type="entry name" value="Rhodanese/Cell cycle control phosphatase"/>
    <property type="match status" value="1"/>
</dbReference>
<dbReference type="PANTHER" id="PTHR44086:SF10">
    <property type="entry name" value="THIOSULFATE SULFURTRANSFERASE_RHODANESE-LIKE DOMAIN-CONTAINING PROTEIN 3"/>
    <property type="match status" value="1"/>
</dbReference>
<dbReference type="PROSITE" id="PS50206">
    <property type="entry name" value="RHODANESE_3"/>
    <property type="match status" value="1"/>
</dbReference>
<dbReference type="GO" id="GO:0005739">
    <property type="term" value="C:mitochondrion"/>
    <property type="evidence" value="ECO:0007669"/>
    <property type="project" value="TreeGrafter"/>
</dbReference>
<reference evidence="2 3" key="1">
    <citation type="journal article" date="2021" name="Sci. Rep.">
        <title>The genome of the diatom Chaetoceros tenuissimus carries an ancient integrated fragment of an extant virus.</title>
        <authorList>
            <person name="Hongo Y."/>
            <person name="Kimura K."/>
            <person name="Takaki Y."/>
            <person name="Yoshida Y."/>
            <person name="Baba S."/>
            <person name="Kobayashi G."/>
            <person name="Nagasaki K."/>
            <person name="Hano T."/>
            <person name="Tomaru Y."/>
        </authorList>
    </citation>
    <scope>NUCLEOTIDE SEQUENCE [LARGE SCALE GENOMIC DNA]</scope>
    <source>
        <strain evidence="2 3">NIES-3715</strain>
    </source>
</reference>
<dbReference type="GO" id="GO:0004792">
    <property type="term" value="F:thiosulfate-cyanide sulfurtransferase activity"/>
    <property type="evidence" value="ECO:0007669"/>
    <property type="project" value="TreeGrafter"/>
</dbReference>
<dbReference type="SMART" id="SM00450">
    <property type="entry name" value="RHOD"/>
    <property type="match status" value="1"/>
</dbReference>
<proteinExistence type="predicted"/>
<dbReference type="PANTHER" id="PTHR44086">
    <property type="entry name" value="THIOSULFATE SULFURTRANSFERASE RDL2, MITOCHONDRIAL-RELATED"/>
    <property type="match status" value="1"/>
</dbReference>
<evidence type="ECO:0000313" key="3">
    <source>
        <dbReference type="Proteomes" id="UP001054902"/>
    </source>
</evidence>
<feature type="domain" description="Rhodanese" evidence="1">
    <location>
        <begin position="81"/>
        <end position="179"/>
    </location>
</feature>
<dbReference type="InterPro" id="IPR001763">
    <property type="entry name" value="Rhodanese-like_dom"/>
</dbReference>
<name>A0AAD3D5N8_9STRA</name>
<comment type="caution">
    <text evidence="2">The sequence shown here is derived from an EMBL/GenBank/DDBJ whole genome shotgun (WGS) entry which is preliminary data.</text>
</comment>
<keyword evidence="3" id="KW-1185">Reference proteome</keyword>
<sequence>MKSVAARAFLTLAIASRHARAFTPSHALAARTAIPSFSINHVASTTSTTRFMSSTEPPSVTQIGKAELNEILEDIENSSREESGYVVIDVRNPDEIIATGKLAECVETLPLPFIAQANAFNMSEEEFEESFHFKKPSMDETIVLSCKAGIRSMHAAQFAAMAGYTNLVNYSGGADDWFR</sequence>
<dbReference type="EMBL" id="BLLK01000061">
    <property type="protein sequence ID" value="GFH58198.1"/>
    <property type="molecule type" value="Genomic_DNA"/>
</dbReference>
<dbReference type="AlphaFoldDB" id="A0AAD3D5N8"/>
<dbReference type="Gene3D" id="3.40.250.10">
    <property type="entry name" value="Rhodanese-like domain"/>
    <property type="match status" value="1"/>
</dbReference>
<dbReference type="Pfam" id="PF00581">
    <property type="entry name" value="Rhodanese"/>
    <property type="match status" value="1"/>
</dbReference>
<gene>
    <name evidence="2" type="ORF">CTEN210_14674</name>
</gene>
<dbReference type="Proteomes" id="UP001054902">
    <property type="component" value="Unassembled WGS sequence"/>
</dbReference>
<accession>A0AAD3D5N8</accession>
<evidence type="ECO:0000259" key="1">
    <source>
        <dbReference type="PROSITE" id="PS50206"/>
    </source>
</evidence>
<protein>
    <recommendedName>
        <fullName evidence="1">Rhodanese domain-containing protein</fullName>
    </recommendedName>
</protein>
<organism evidence="2 3">
    <name type="scientific">Chaetoceros tenuissimus</name>
    <dbReference type="NCBI Taxonomy" id="426638"/>
    <lineage>
        <taxon>Eukaryota</taxon>
        <taxon>Sar</taxon>
        <taxon>Stramenopiles</taxon>
        <taxon>Ochrophyta</taxon>
        <taxon>Bacillariophyta</taxon>
        <taxon>Coscinodiscophyceae</taxon>
        <taxon>Chaetocerotophycidae</taxon>
        <taxon>Chaetocerotales</taxon>
        <taxon>Chaetocerotaceae</taxon>
        <taxon>Chaetoceros</taxon>
    </lineage>
</organism>
<evidence type="ECO:0000313" key="2">
    <source>
        <dbReference type="EMBL" id="GFH58198.1"/>
    </source>
</evidence>
<dbReference type="InterPro" id="IPR036873">
    <property type="entry name" value="Rhodanese-like_dom_sf"/>
</dbReference>